<keyword evidence="3" id="KW-1185">Reference proteome</keyword>
<dbReference type="Proteomes" id="UP001058461">
    <property type="component" value="Chromosome"/>
</dbReference>
<proteinExistence type="predicted"/>
<reference evidence="2" key="1">
    <citation type="submission" date="2021-04" db="EMBL/GenBank/DDBJ databases">
        <title>Oceanospirillales bacteria with DddD are important DMSP degraders in coastal seawater.</title>
        <authorList>
            <person name="Liu J."/>
        </authorList>
    </citation>
    <scope>NUCLEOTIDE SEQUENCE</scope>
    <source>
        <strain evidence="2">D13-1</strain>
    </source>
</reference>
<dbReference type="EMBL" id="CP073347">
    <property type="protein sequence ID" value="UTW11581.1"/>
    <property type="molecule type" value="Genomic_DNA"/>
</dbReference>
<gene>
    <name evidence="2" type="ORF">KDW95_20400</name>
</gene>
<organism evidence="2 3">
    <name type="scientific">Marinobacterium rhizophilum</name>
    <dbReference type="NCBI Taxonomy" id="420402"/>
    <lineage>
        <taxon>Bacteria</taxon>
        <taxon>Pseudomonadati</taxon>
        <taxon>Pseudomonadota</taxon>
        <taxon>Gammaproteobacteria</taxon>
        <taxon>Oceanospirillales</taxon>
        <taxon>Oceanospirillaceae</taxon>
        <taxon>Marinobacterium</taxon>
    </lineage>
</organism>
<name>A0ABY5HGT6_9GAMM</name>
<protein>
    <submittedName>
        <fullName evidence="2">Uncharacterized protein</fullName>
    </submittedName>
</protein>
<evidence type="ECO:0000313" key="2">
    <source>
        <dbReference type="EMBL" id="UTW11581.1"/>
    </source>
</evidence>
<feature type="chain" id="PRO_5045346566" evidence="1">
    <location>
        <begin position="36"/>
        <end position="243"/>
    </location>
</feature>
<accession>A0ABY5HGT6</accession>
<evidence type="ECO:0000256" key="1">
    <source>
        <dbReference type="SAM" id="SignalP"/>
    </source>
</evidence>
<dbReference type="RefSeq" id="WP_255853618.1">
    <property type="nucleotide sequence ID" value="NZ_CP073347.1"/>
</dbReference>
<sequence>MQSYKDKQETLLKTMKLTGLALAASTLMAVPTAFADNTASAFYDGAGGFIGAAALTNGGDCDADGYCKVLSTVLANSGTPKDLIIGLSFETMLMTETSVKGQKGSKSTSIADAAIRMKVYVDGKLAAPGAVTFDRRYQELWAVLGGVLESCEDGVLDGVIDGIISADECTFTDEEIGLILDTTQASTFNFLSYNIGSGSHTIEAYALLEENGEVVGYGGNSAASALLGKGTLSAWEVHGAVNK</sequence>
<keyword evidence="1" id="KW-0732">Signal</keyword>
<feature type="signal peptide" evidence="1">
    <location>
        <begin position="1"/>
        <end position="35"/>
    </location>
</feature>
<evidence type="ECO:0000313" key="3">
    <source>
        <dbReference type="Proteomes" id="UP001058461"/>
    </source>
</evidence>